<organism evidence="2 3">
    <name type="scientific">Caerostris extrusa</name>
    <name type="common">Bark spider</name>
    <name type="synonym">Caerostris bankana</name>
    <dbReference type="NCBI Taxonomy" id="172846"/>
    <lineage>
        <taxon>Eukaryota</taxon>
        <taxon>Metazoa</taxon>
        <taxon>Ecdysozoa</taxon>
        <taxon>Arthropoda</taxon>
        <taxon>Chelicerata</taxon>
        <taxon>Arachnida</taxon>
        <taxon>Araneae</taxon>
        <taxon>Araneomorphae</taxon>
        <taxon>Entelegynae</taxon>
        <taxon>Araneoidea</taxon>
        <taxon>Araneidae</taxon>
        <taxon>Caerostris</taxon>
    </lineage>
</organism>
<evidence type="ECO:0000313" key="2">
    <source>
        <dbReference type="EMBL" id="GIX86831.1"/>
    </source>
</evidence>
<keyword evidence="3" id="KW-1185">Reference proteome</keyword>
<dbReference type="EMBL" id="BPLR01021174">
    <property type="protein sequence ID" value="GIX86831.1"/>
    <property type="molecule type" value="Genomic_DNA"/>
</dbReference>
<keyword evidence="1" id="KW-1133">Transmembrane helix</keyword>
<dbReference type="AlphaFoldDB" id="A0AAV4NT66"/>
<comment type="caution">
    <text evidence="2">The sequence shown here is derived from an EMBL/GenBank/DDBJ whole genome shotgun (WGS) entry which is preliminary data.</text>
</comment>
<feature type="transmembrane region" description="Helical" evidence="1">
    <location>
        <begin position="74"/>
        <end position="93"/>
    </location>
</feature>
<evidence type="ECO:0000256" key="1">
    <source>
        <dbReference type="SAM" id="Phobius"/>
    </source>
</evidence>
<name>A0AAV4NT66_CAEEX</name>
<proteinExistence type="predicted"/>
<reference evidence="2 3" key="1">
    <citation type="submission" date="2021-06" db="EMBL/GenBank/DDBJ databases">
        <title>Caerostris extrusa draft genome.</title>
        <authorList>
            <person name="Kono N."/>
            <person name="Arakawa K."/>
        </authorList>
    </citation>
    <scope>NUCLEOTIDE SEQUENCE [LARGE SCALE GENOMIC DNA]</scope>
</reference>
<sequence length="94" mass="10667">MAANEMAIDSSTWESHIGKVESHAICRGQWHGARLMEWFGFELKLPMSELISVQQLSRWKACDGVRLGRNDSQVFLSLFMCVITIIASTTDYTK</sequence>
<accession>A0AAV4NT66</accession>
<evidence type="ECO:0000313" key="3">
    <source>
        <dbReference type="Proteomes" id="UP001054945"/>
    </source>
</evidence>
<gene>
    <name evidence="2" type="ORF">CEXT_772541</name>
</gene>
<keyword evidence="1" id="KW-0472">Membrane</keyword>
<protein>
    <submittedName>
        <fullName evidence="2">Uncharacterized protein</fullName>
    </submittedName>
</protein>
<keyword evidence="1" id="KW-0812">Transmembrane</keyword>
<dbReference type="Proteomes" id="UP001054945">
    <property type="component" value="Unassembled WGS sequence"/>
</dbReference>